<dbReference type="AlphaFoldDB" id="A0A1V9ZTA9"/>
<dbReference type="InterPro" id="IPR025160">
    <property type="entry name" value="AATF"/>
</dbReference>
<proteinExistence type="inferred from homology"/>
<dbReference type="InterPro" id="IPR012617">
    <property type="entry name" value="AATF_C"/>
</dbReference>
<evidence type="ECO:0000259" key="3">
    <source>
        <dbReference type="Pfam" id="PF08164"/>
    </source>
</evidence>
<evidence type="ECO:0000256" key="2">
    <source>
        <dbReference type="SAM" id="MobiDB-lite"/>
    </source>
</evidence>
<protein>
    <recommendedName>
        <fullName evidence="7">Apoptosis antagonizing transcription factor</fullName>
    </recommendedName>
</protein>
<feature type="domain" description="Apoptosis-antagonizing transcription factor C-terminal" evidence="3">
    <location>
        <begin position="342"/>
        <end position="417"/>
    </location>
</feature>
<evidence type="ECO:0008006" key="7">
    <source>
        <dbReference type="Google" id="ProtNLM"/>
    </source>
</evidence>
<sequence length="422" mass="47308">MVGRMKGLAKSKRIFTVDDDEYDDGTAAATYSGSENEVSDGEDDAELRQRPPSSLRVRNTQFDDTDPAYEGKVVRRSDLNSDDEDDLEQAMQEEWSEGEPFAESDDDGDDQGSKLDEEEEQDDLTEDENEGDSNDEDDSDAGGDNDGDVDDMIRSLQEEDAAVLMRAKDIETQQHKAKHVYHQKMVWERCLELQICIKQLVTTMNGLGISGSDEESAKRAALASTLKECMASLHELQQKMYTVPEFPLGKKRALDTTDVWEATAAESAHALPLYQAILNKHARQAEGAAQKKFKAVNQDVLVQVDAVLADPQRIRRKAHPVADDATDSEALDDAQYDDREFYQQLLKEYIEASASADASLSAGLKLKRKKKVVNRKASKGRVVKYTVMPKLQHFMFPDPTLLYKTNMDVDELFRSLFSSTAR</sequence>
<dbReference type="Pfam" id="PF08164">
    <property type="entry name" value="TRAUB"/>
    <property type="match status" value="1"/>
</dbReference>
<dbReference type="STRING" id="1202772.A0A1V9ZTA9"/>
<evidence type="ECO:0000313" key="5">
    <source>
        <dbReference type="EMBL" id="OQS01258.1"/>
    </source>
</evidence>
<dbReference type="EMBL" id="JNBR01000011">
    <property type="protein sequence ID" value="OQS01258.1"/>
    <property type="molecule type" value="Genomic_DNA"/>
</dbReference>
<gene>
    <name evidence="5" type="ORF">ACHHYP_01498</name>
</gene>
<evidence type="ECO:0000256" key="1">
    <source>
        <dbReference type="ARBA" id="ARBA00008966"/>
    </source>
</evidence>
<dbReference type="PANTHER" id="PTHR15565">
    <property type="entry name" value="AATF PROTEIN APOPTOSIS ANTAGONIZING TRANSCRIPTION FACTOR"/>
    <property type="match status" value="1"/>
</dbReference>
<accession>A0A1V9ZTA9</accession>
<feature type="compositionally biased region" description="Acidic residues" evidence="2">
    <location>
        <begin position="94"/>
        <end position="150"/>
    </location>
</feature>
<keyword evidence="6" id="KW-1185">Reference proteome</keyword>
<dbReference type="InterPro" id="IPR039223">
    <property type="entry name" value="AATF/Bfr2"/>
</dbReference>
<dbReference type="OrthoDB" id="5783963at2759"/>
<reference evidence="5 6" key="1">
    <citation type="journal article" date="2014" name="Genome Biol. Evol.">
        <title>The secreted proteins of Achlya hypogyna and Thraustotheca clavata identify the ancestral oomycete secretome and reveal gene acquisitions by horizontal gene transfer.</title>
        <authorList>
            <person name="Misner I."/>
            <person name="Blouin N."/>
            <person name="Leonard G."/>
            <person name="Richards T.A."/>
            <person name="Lane C.E."/>
        </authorList>
    </citation>
    <scope>NUCLEOTIDE SEQUENCE [LARGE SCALE GENOMIC DNA]</scope>
    <source>
        <strain evidence="5 6">ATCC 48635</strain>
    </source>
</reference>
<comment type="caution">
    <text evidence="5">The sequence shown here is derived from an EMBL/GenBank/DDBJ whole genome shotgun (WGS) entry which is preliminary data.</text>
</comment>
<feature type="region of interest" description="Disordered" evidence="2">
    <location>
        <begin position="1"/>
        <end position="151"/>
    </location>
</feature>
<dbReference type="Proteomes" id="UP000243579">
    <property type="component" value="Unassembled WGS sequence"/>
</dbReference>
<feature type="domain" description="AATF leucine zipper-containing" evidence="4">
    <location>
        <begin position="175"/>
        <end position="281"/>
    </location>
</feature>
<evidence type="ECO:0000259" key="4">
    <source>
        <dbReference type="Pfam" id="PF13339"/>
    </source>
</evidence>
<dbReference type="GO" id="GO:0005730">
    <property type="term" value="C:nucleolus"/>
    <property type="evidence" value="ECO:0007669"/>
    <property type="project" value="TreeGrafter"/>
</dbReference>
<comment type="similarity">
    <text evidence="1">Belongs to the AATF family.</text>
</comment>
<evidence type="ECO:0000313" key="6">
    <source>
        <dbReference type="Proteomes" id="UP000243579"/>
    </source>
</evidence>
<dbReference type="Pfam" id="PF13339">
    <property type="entry name" value="AATF-Che1"/>
    <property type="match status" value="1"/>
</dbReference>
<organism evidence="5 6">
    <name type="scientific">Achlya hypogyna</name>
    <name type="common">Oomycete</name>
    <name type="synonym">Protoachlya hypogyna</name>
    <dbReference type="NCBI Taxonomy" id="1202772"/>
    <lineage>
        <taxon>Eukaryota</taxon>
        <taxon>Sar</taxon>
        <taxon>Stramenopiles</taxon>
        <taxon>Oomycota</taxon>
        <taxon>Saprolegniomycetes</taxon>
        <taxon>Saprolegniales</taxon>
        <taxon>Achlyaceae</taxon>
        <taxon>Achlya</taxon>
    </lineage>
</organism>
<name>A0A1V9ZTA9_ACHHY</name>
<dbReference type="PANTHER" id="PTHR15565:SF0">
    <property type="entry name" value="PROTEIN AATF"/>
    <property type="match status" value="1"/>
</dbReference>